<evidence type="ECO:0000313" key="5">
    <source>
        <dbReference type="EMBL" id="MFB5764065.1"/>
    </source>
</evidence>
<dbReference type="InterPro" id="IPR003587">
    <property type="entry name" value="Hint_dom_N"/>
</dbReference>
<dbReference type="SMART" id="SM00306">
    <property type="entry name" value="HintN"/>
    <property type="match status" value="1"/>
</dbReference>
<dbReference type="Proteomes" id="UP001580430">
    <property type="component" value="Unassembled WGS sequence"/>
</dbReference>
<name>A0ABV5CBV5_9BACL</name>
<dbReference type="Pfam" id="PF05593">
    <property type="entry name" value="RHS_repeat"/>
    <property type="match status" value="4"/>
</dbReference>
<dbReference type="Pfam" id="PF20148">
    <property type="entry name" value="DUF6531"/>
    <property type="match status" value="1"/>
</dbReference>
<evidence type="ECO:0000256" key="2">
    <source>
        <dbReference type="SAM" id="MobiDB-lite"/>
    </source>
</evidence>
<dbReference type="RefSeq" id="WP_375523063.1">
    <property type="nucleotide sequence ID" value="NZ_JBHIRY010000060.1"/>
</dbReference>
<proteinExistence type="predicted"/>
<evidence type="ECO:0000256" key="1">
    <source>
        <dbReference type="ARBA" id="ARBA00022737"/>
    </source>
</evidence>
<accession>A0ABV5CBV5</accession>
<feature type="signal peptide" evidence="3">
    <location>
        <begin position="1"/>
        <end position="22"/>
    </location>
</feature>
<comment type="caution">
    <text evidence="5">The sequence shown here is derived from an EMBL/GenBank/DDBJ whole genome shotgun (WGS) entry which is preliminary data.</text>
</comment>
<evidence type="ECO:0000256" key="3">
    <source>
        <dbReference type="SAM" id="SignalP"/>
    </source>
</evidence>
<evidence type="ECO:0000313" key="6">
    <source>
        <dbReference type="Proteomes" id="UP001580430"/>
    </source>
</evidence>
<dbReference type="InterPro" id="IPR006141">
    <property type="entry name" value="Intein_N"/>
</dbReference>
<dbReference type="InterPro" id="IPR056823">
    <property type="entry name" value="TEN-like_YD-shell"/>
</dbReference>
<organism evidence="5 6">
    <name type="scientific">Paenibacillus medicaginis</name>
    <dbReference type="NCBI Taxonomy" id="1470560"/>
    <lineage>
        <taxon>Bacteria</taxon>
        <taxon>Bacillati</taxon>
        <taxon>Bacillota</taxon>
        <taxon>Bacilli</taxon>
        <taxon>Bacillales</taxon>
        <taxon>Paenibacillaceae</taxon>
        <taxon>Paenibacillus</taxon>
    </lineage>
</organism>
<dbReference type="NCBIfam" id="TIGR03696">
    <property type="entry name" value="Rhs_assc_core"/>
    <property type="match status" value="1"/>
</dbReference>
<feature type="chain" id="PRO_5045729572" evidence="3">
    <location>
        <begin position="23"/>
        <end position="1809"/>
    </location>
</feature>
<protein>
    <submittedName>
        <fullName evidence="5">Polymorphic toxin-type HINT domain-containing protein</fullName>
    </submittedName>
</protein>
<keyword evidence="1" id="KW-0677">Repeat</keyword>
<dbReference type="Pfam" id="PF07591">
    <property type="entry name" value="PT-HINT"/>
    <property type="match status" value="1"/>
</dbReference>
<feature type="compositionally biased region" description="Low complexity" evidence="2">
    <location>
        <begin position="108"/>
        <end position="118"/>
    </location>
</feature>
<sequence length="1809" mass="197479">MKRSLIVILCMAVLLGNFGALAYADNEREEAAASSPQIITLSWLKEQTGKDDAWLNKQLDKGYTLYEIYKAVQSGSADSALADDLNAARVMVAEPAEDTGAAMAAEEAATAPAATEEASGGKVPVEKASGEEIPVEKGTSPVVGATEGNTSKEEALKEGMNVSNPPTDTVKEEAPIGDSVTDVVYSPQAGAGLLPGQSLAVLDAVYSPADLAGVTHSRLRDESGLYTQNYGDNGVSASAGSLFVQSTDFVLPGSLPFALTRVYDSGSAGGQPGVVQQADGTYINAASERRESASSGLGRGWGWDLPYIQEQDGQRHIYFPGTGTYELTEDNELAGYVWNDLKVSDDSSETVNGVNSAYLVQELNGYHYFLDGQGFLILIADNYGNRVEFSYSGAESDKKISSIRNNDGRELSFTYGSDRVTVQETGTEHVYTYVTVGAAEEKVLSEVMDPLSRSTRYTYNIIVAPFHLVADAAGNLGEAGVNTTALLTRIVRPTSSMTDIQYQSDVKQAGEYGTATVYKVSSRADLYSTTAGDRTLNQVNYTYSGEDLNSYGTDTGWTTTAAGAQVTETFRFEQTFAADNIPDRVYLSSYSQQGGSTSYKVNYTYAADAAWNLPVQIDETQSGNGASGGTLTTGYTYNEYGMPLSQTLSTGQRIEYAYEPSSGGHFWVLPERMTAKVSDSQSLTTVNGYNTQGSLTDVSQYEGSSGGKLLSDVNYLYNSQGNMSGQQIKMDEFTTSYITNKFGSSYGSQLVTSQTLAEGVSYTYDYYPTGELKSKKDASGRAESYVYDALGRITSITHSDGTQTTVTYHDATNDVTMIGPDGIRTERLYNPLGQLVQEQTADAIYGYSYDEYGNLAESIDAEHAVTRYSYDAFGRQIKSSYPDGTSDSTVYDDAGRNVTYTDPAGNRQRQVTDLLGQVTSVQEYRDGSFQPLESVTYNLAGMVTSRTDGNGQRTAYQYDTLGQVTSVTDPGSQTTRYEYNLGGNLTMVTYADGQQSLYNYDDLGRRTYNRKASGTSTTNSYDTRGNVTSMYTSNSQNIRFEYNDDNMLTKMTGPDFTTGYTYDSAGRRTSMTDAHGTTAYSYNEDNGFLTGLTYPDGTEISYTYNTQSRTGYTLTDPQGGSTTVEAELDSMNRVTEMEVSTGGGGMSLQAASGPLDRMTFDYTPNSLLKRQTSSSGLSTSFNYDGYDLSGVSVEQNGSALQQFGYEYDASKNMIERTQNGSADQFGYDPLNRVASEMAAEESKIYNYDANGNRDKMGSGKIFGMKNAEYTYDSINRLTKVNGEGKEVAYSYNGDGLLYERTVEGKTTRYYYDEEAKLMAEADVTGGAPTLTYVYIYDLSGQIWARQDKAIGALQYYQLNGHGDVVGLNDSEGNVLNSYSYDIWGGPLTKQETVPNVLRYSGEYWDDTTGLQYLRARWYDPGVGRFMGEDTYQGEVTDPLSLNLYTYVGNNPLIYVDPSGHSFETLDYQELRILLNEASVKSNSTKNKDYQVYKDFIRNRYDFASIFGGANQYNYLYDLLTGTSAYNNSAGKSDWAREQLLSAYQSWTDAEVLALAAGTMVGGGTGKSAGRGRTTAGCNCFTAGTKVQTDDGEKNIEDIEIGDIVLSKNEVTGEIAYKEVTHLYRNDKEIIYELTVGDQIIETTDNHPFWVEGRGWVLAVDLQKGDRLQQSNGNTLQIDNIKIVKHEEKIKVYNFTVADFHTYFVSDLGIWVHNIGPCDRLPGQGKVSIVTGAPSVDAGKQGKHVPGHPNNVSSKSQWAEGQNGIELTQKAWLNGTIVKPDGTVKIWDNGSVRIKVHMDGKGNIHGYPVE</sequence>
<keyword evidence="3" id="KW-0732">Signal</keyword>
<dbReference type="Pfam" id="PF25023">
    <property type="entry name" value="TEN_YD-shell"/>
    <property type="match status" value="1"/>
</dbReference>
<dbReference type="InterPro" id="IPR031325">
    <property type="entry name" value="RHS_repeat"/>
</dbReference>
<evidence type="ECO:0000259" key="4">
    <source>
        <dbReference type="SMART" id="SM00306"/>
    </source>
</evidence>
<dbReference type="NCBIfam" id="TIGR01643">
    <property type="entry name" value="YD_repeat_2x"/>
    <property type="match status" value="5"/>
</dbReference>
<dbReference type="Gene3D" id="2.180.10.10">
    <property type="entry name" value="RHS repeat-associated core"/>
    <property type="match status" value="3"/>
</dbReference>
<feature type="compositionally biased region" description="Polar residues" evidence="2">
    <location>
        <begin position="1010"/>
        <end position="1028"/>
    </location>
</feature>
<dbReference type="InterPro" id="IPR045351">
    <property type="entry name" value="DUF6531"/>
</dbReference>
<feature type="region of interest" description="Disordered" evidence="2">
    <location>
        <begin position="108"/>
        <end position="127"/>
    </location>
</feature>
<reference evidence="5 6" key="1">
    <citation type="submission" date="2024-09" db="EMBL/GenBank/DDBJ databases">
        <title>Paenibacillus zeirhizospherea sp. nov., isolated from surface of the maize (Zea mays) roots in a horticulture field, Hungary.</title>
        <authorList>
            <person name="Marton D."/>
            <person name="Farkas M."/>
            <person name="Bedics A."/>
            <person name="Toth E."/>
            <person name="Tancsics A."/>
            <person name="Boka K."/>
            <person name="Marati G."/>
            <person name="Kriszt B."/>
            <person name="Cserhati M."/>
        </authorList>
    </citation>
    <scope>NUCLEOTIDE SEQUENCE [LARGE SCALE GENOMIC DNA]</scope>
    <source>
        <strain evidence="5 6">JCM 18446</strain>
    </source>
</reference>
<dbReference type="Gene3D" id="2.170.16.10">
    <property type="entry name" value="Hedgehog/Intein (Hint) domain"/>
    <property type="match status" value="1"/>
</dbReference>
<dbReference type="CDD" id="cd00081">
    <property type="entry name" value="Hint"/>
    <property type="match status" value="1"/>
</dbReference>
<dbReference type="PROSITE" id="PS50817">
    <property type="entry name" value="INTEIN_N_TER"/>
    <property type="match status" value="1"/>
</dbReference>
<gene>
    <name evidence="5" type="ORF">ACE5LO_27280</name>
</gene>
<dbReference type="InterPro" id="IPR050708">
    <property type="entry name" value="T6SS_VgrG/RHS"/>
</dbReference>
<dbReference type="InterPro" id="IPR022385">
    <property type="entry name" value="Rhs_assc_core"/>
</dbReference>
<dbReference type="InterPro" id="IPR006530">
    <property type="entry name" value="YD"/>
</dbReference>
<dbReference type="EMBL" id="JBHIRY010000060">
    <property type="protein sequence ID" value="MFB5764065.1"/>
    <property type="molecule type" value="Genomic_DNA"/>
</dbReference>
<dbReference type="SUPFAM" id="SSF51294">
    <property type="entry name" value="Hedgehog/intein (Hint) domain"/>
    <property type="match status" value="1"/>
</dbReference>
<feature type="region of interest" description="Disordered" evidence="2">
    <location>
        <begin position="1735"/>
        <end position="1759"/>
    </location>
</feature>
<dbReference type="PANTHER" id="PTHR32305:SF15">
    <property type="entry name" value="PROTEIN RHSA-RELATED"/>
    <property type="match status" value="1"/>
</dbReference>
<dbReference type="PANTHER" id="PTHR32305">
    <property type="match status" value="1"/>
</dbReference>
<feature type="domain" description="Hint" evidence="4">
    <location>
        <begin position="1577"/>
        <end position="1671"/>
    </location>
</feature>
<feature type="region of interest" description="Disordered" evidence="2">
    <location>
        <begin position="1009"/>
        <end position="1028"/>
    </location>
</feature>
<keyword evidence="6" id="KW-1185">Reference proteome</keyword>
<dbReference type="InterPro" id="IPR036844">
    <property type="entry name" value="Hint_dom_sf"/>
</dbReference>
<feature type="compositionally biased region" description="Polar residues" evidence="2">
    <location>
        <begin position="1749"/>
        <end position="1759"/>
    </location>
</feature>